<evidence type="ECO:0000256" key="6">
    <source>
        <dbReference type="ARBA" id="ARBA00022691"/>
    </source>
</evidence>
<dbReference type="SUPFAM" id="SSF110296">
    <property type="entry name" value="Oligoxyloglucan reducing end-specific cellobiohydrolase"/>
    <property type="match status" value="1"/>
</dbReference>
<keyword evidence="10" id="KW-0694">RNA-binding</keyword>
<evidence type="ECO:0000256" key="3">
    <source>
        <dbReference type="ARBA" id="ARBA00021330"/>
    </source>
</evidence>
<comment type="cofactor">
    <cofactor evidence="1">
        <name>Mg(2+)</name>
        <dbReference type="ChEBI" id="CHEBI:18420"/>
    </cofactor>
</comment>
<proteinExistence type="inferred from homology"/>
<evidence type="ECO:0000256" key="11">
    <source>
        <dbReference type="ARBA" id="ARBA00023158"/>
    </source>
</evidence>
<dbReference type="Gene3D" id="2.130.10.10">
    <property type="entry name" value="YVTN repeat-like/Quinoprotein amine dehydrogenase"/>
    <property type="match status" value="3"/>
</dbReference>
<keyword evidence="4" id="KW-0489">Methyltransferase</keyword>
<evidence type="ECO:0000256" key="10">
    <source>
        <dbReference type="ARBA" id="ARBA00022884"/>
    </source>
</evidence>
<dbReference type="SUPFAM" id="SSF53335">
    <property type="entry name" value="S-adenosyl-L-methionine-dependent methyltransferases"/>
    <property type="match status" value="1"/>
</dbReference>
<dbReference type="GO" id="GO:0031047">
    <property type="term" value="P:regulatory ncRNA-mediated gene silencing"/>
    <property type="evidence" value="ECO:0007669"/>
    <property type="project" value="UniProtKB-KW"/>
</dbReference>
<dbReference type="InterPro" id="IPR013217">
    <property type="entry name" value="Methyltransf_12"/>
</dbReference>
<evidence type="ECO:0000259" key="14">
    <source>
        <dbReference type="Pfam" id="PF08242"/>
    </source>
</evidence>
<organism evidence="17 18">
    <name type="scientific">Geodia barretti</name>
    <name type="common">Barrett's horny sponge</name>
    <dbReference type="NCBI Taxonomy" id="519541"/>
    <lineage>
        <taxon>Eukaryota</taxon>
        <taxon>Metazoa</taxon>
        <taxon>Porifera</taxon>
        <taxon>Demospongiae</taxon>
        <taxon>Heteroscleromorpha</taxon>
        <taxon>Tetractinellida</taxon>
        <taxon>Astrophorina</taxon>
        <taxon>Geodiidae</taxon>
        <taxon>Geodia</taxon>
    </lineage>
</organism>
<keyword evidence="18" id="KW-1185">Reference proteome</keyword>
<comment type="caution">
    <text evidence="17">The sequence shown here is derived from an EMBL/GenBank/DDBJ whole genome shotgun (WGS) entry which is preliminary data.</text>
</comment>
<evidence type="ECO:0000259" key="16">
    <source>
        <dbReference type="Pfam" id="PF15902"/>
    </source>
</evidence>
<reference evidence="17" key="1">
    <citation type="submission" date="2023-03" db="EMBL/GenBank/DDBJ databases">
        <authorList>
            <person name="Steffen K."/>
            <person name="Cardenas P."/>
        </authorList>
    </citation>
    <scope>NUCLEOTIDE SEQUENCE</scope>
</reference>
<dbReference type="AlphaFoldDB" id="A0AA35WDM7"/>
<dbReference type="CDD" id="cd15482">
    <property type="entry name" value="Sialidase_non-viral"/>
    <property type="match status" value="1"/>
</dbReference>
<keyword evidence="7" id="KW-0479">Metal-binding</keyword>
<dbReference type="EC" id="2.1.1.386" evidence="12"/>
<dbReference type="PANTHER" id="PTHR21404:SF3">
    <property type="entry name" value="SMALL RNA 2'-O-METHYLTRANSFERASE"/>
    <property type="match status" value="1"/>
</dbReference>
<evidence type="ECO:0000256" key="1">
    <source>
        <dbReference type="ARBA" id="ARBA00001946"/>
    </source>
</evidence>
<evidence type="ECO:0000313" key="17">
    <source>
        <dbReference type="EMBL" id="CAI8016734.1"/>
    </source>
</evidence>
<evidence type="ECO:0000256" key="8">
    <source>
        <dbReference type="ARBA" id="ARBA00022737"/>
    </source>
</evidence>
<comment type="catalytic activity">
    <reaction evidence="13">
        <text>small RNA 3'-end nucleotide + S-adenosyl-L-methionine = small RNA 3'-end 2'-O-methylnucleotide + S-adenosyl-L-homocysteine + H(+)</text>
        <dbReference type="Rhea" id="RHEA:37887"/>
        <dbReference type="Rhea" id="RHEA-COMP:10415"/>
        <dbReference type="Rhea" id="RHEA-COMP:10416"/>
        <dbReference type="ChEBI" id="CHEBI:15378"/>
        <dbReference type="ChEBI" id="CHEBI:57856"/>
        <dbReference type="ChEBI" id="CHEBI:59789"/>
        <dbReference type="ChEBI" id="CHEBI:74896"/>
        <dbReference type="ChEBI" id="CHEBI:74898"/>
        <dbReference type="EC" id="2.1.1.386"/>
    </reaction>
</comment>
<evidence type="ECO:0000256" key="12">
    <source>
        <dbReference type="ARBA" id="ARBA00035025"/>
    </source>
</evidence>
<evidence type="ECO:0000256" key="13">
    <source>
        <dbReference type="ARBA" id="ARBA00048418"/>
    </source>
</evidence>
<keyword evidence="5" id="KW-0808">Transferase</keyword>
<evidence type="ECO:0000256" key="5">
    <source>
        <dbReference type="ARBA" id="ARBA00022679"/>
    </source>
</evidence>
<dbReference type="Pfam" id="PF12623">
    <property type="entry name" value="Hen1_L"/>
    <property type="match status" value="1"/>
</dbReference>
<evidence type="ECO:0000256" key="4">
    <source>
        <dbReference type="ARBA" id="ARBA00022603"/>
    </source>
</evidence>
<evidence type="ECO:0000256" key="7">
    <source>
        <dbReference type="ARBA" id="ARBA00022723"/>
    </source>
</evidence>
<dbReference type="InterPro" id="IPR024740">
    <property type="entry name" value="Hen1_N"/>
</dbReference>
<comment type="similarity">
    <text evidence="2">Belongs to the methyltransferase superfamily. HEN1 family.</text>
</comment>
<name>A0AA35WDM7_GEOBA</name>
<keyword evidence="6" id="KW-0949">S-adenosyl-L-methionine</keyword>
<evidence type="ECO:0000259" key="15">
    <source>
        <dbReference type="Pfam" id="PF12623"/>
    </source>
</evidence>
<dbReference type="Gene3D" id="3.40.50.150">
    <property type="entry name" value="Vaccinia Virus protein VP39"/>
    <property type="match status" value="1"/>
</dbReference>
<keyword evidence="9" id="KW-0460">Magnesium</keyword>
<sequence>MGNNYSICVGAVGFGGGVWHSPDGGDNWNRIRDPFPLGSQVRALAAYPDDPSRILAGSDNGIYRSEDKGATWEKLWSPMEGVPIWSIAIDPQDTQTIFVGIKPAALYRSRDDGQSWTRLSVQMAQECHIGPPMVTMLMVDPKDHRTVWAGVEVDGVYRSLDGGDTWTHVEGGVHPDIHGMAISPGEPNKVFASTPREIFSTTDMGESWESVVTTDRFVLPYSRGIAIKPDDPNVIFAAVGDTAIGSTGAIQRSKDAGKTWETRRFQWNPIPTSALLLDIDPIGLVRGKPGGPNTGAWLEQYVNDRPYVASSHLSVAIATVFRSALAGTSKDRPTLADQAIPLEARIEVAPSREGADLIRSLFQPLGYSVEVQGHELDDRFPEWGASPYFSVELASEVRLRDLLAHLYVLLPVLDDDKHYWVGDDEVDKLLRYGEGWLNNHPQRDLISRRYLKHQRDLWRQALAQLLDAGQADPSVTTVRYGQEEEQLEAPIKLGEQRIQAVLDTLRSLGSTRVVDLGCGEGRLISELLKEPAIRSITGVDVSHRALQTARARLHLDTMPNQQRERINLLHGSLTYRDKRLSGFDAAIAMEVIEHIDPLRLDAFEEVVFGSAKPGAVLITTPNAEYNALFKGLPAGEFRHRDHRFEWTREQFQAWSRGVANRRSYEVRFDNIGPEHDTLGSPTQLGVFTR</sequence>
<dbReference type="Pfam" id="PF15902">
    <property type="entry name" value="Sortilin-Vps10"/>
    <property type="match status" value="1"/>
</dbReference>
<feature type="domain" description="Hen1 N-terminal" evidence="15">
    <location>
        <begin position="272"/>
        <end position="465"/>
    </location>
</feature>
<dbReference type="PANTHER" id="PTHR21404">
    <property type="entry name" value="HEN1"/>
    <property type="match status" value="1"/>
</dbReference>
<dbReference type="CDD" id="cd02440">
    <property type="entry name" value="AdoMet_MTases"/>
    <property type="match status" value="1"/>
</dbReference>
<keyword evidence="11" id="KW-0943">RNA-mediated gene silencing</keyword>
<dbReference type="InterPro" id="IPR024026">
    <property type="entry name" value="3'-RNA_MeTfrase_Hen1_bac"/>
</dbReference>
<dbReference type="InterPro" id="IPR029063">
    <property type="entry name" value="SAM-dependent_MTases_sf"/>
</dbReference>
<dbReference type="Pfam" id="PF08242">
    <property type="entry name" value="Methyltransf_12"/>
    <property type="match status" value="1"/>
</dbReference>
<evidence type="ECO:0000313" key="18">
    <source>
        <dbReference type="Proteomes" id="UP001174909"/>
    </source>
</evidence>
<accession>A0AA35WDM7</accession>
<feature type="domain" description="Sortilin N-terminal" evidence="16">
    <location>
        <begin position="156"/>
        <end position="262"/>
    </location>
</feature>
<dbReference type="InterPro" id="IPR026610">
    <property type="entry name" value="Hen1"/>
</dbReference>
<dbReference type="GO" id="GO:0001510">
    <property type="term" value="P:RNA methylation"/>
    <property type="evidence" value="ECO:0007669"/>
    <property type="project" value="InterPro"/>
</dbReference>
<keyword evidence="8" id="KW-0677">Repeat</keyword>
<dbReference type="GO" id="GO:0046872">
    <property type="term" value="F:metal ion binding"/>
    <property type="evidence" value="ECO:0007669"/>
    <property type="project" value="UniProtKB-KW"/>
</dbReference>
<dbReference type="InterPro" id="IPR015943">
    <property type="entry name" value="WD40/YVTN_repeat-like_dom_sf"/>
</dbReference>
<dbReference type="GO" id="GO:0003723">
    <property type="term" value="F:RNA binding"/>
    <property type="evidence" value="ECO:0007669"/>
    <property type="project" value="UniProtKB-KW"/>
</dbReference>
<dbReference type="Proteomes" id="UP001174909">
    <property type="component" value="Unassembled WGS sequence"/>
</dbReference>
<dbReference type="InterPro" id="IPR031778">
    <property type="entry name" value="Sortilin_N"/>
</dbReference>
<protein>
    <recommendedName>
        <fullName evidence="3">Small RNA 2'-O-methyltransferase</fullName>
        <ecNumber evidence="12">2.1.1.386</ecNumber>
    </recommendedName>
</protein>
<dbReference type="NCBIfam" id="TIGR04074">
    <property type="entry name" value="bacter_Hen1"/>
    <property type="match status" value="1"/>
</dbReference>
<dbReference type="InterPro" id="IPR038546">
    <property type="entry name" value="Hen1_N_sf"/>
</dbReference>
<feature type="domain" description="Methyltransferase type 12" evidence="14">
    <location>
        <begin position="514"/>
        <end position="617"/>
    </location>
</feature>
<evidence type="ECO:0000256" key="9">
    <source>
        <dbReference type="ARBA" id="ARBA00022842"/>
    </source>
</evidence>
<dbReference type="Gene3D" id="3.30.1610.20">
    <property type="entry name" value="Hen1, N-terminal domain"/>
    <property type="match status" value="1"/>
</dbReference>
<dbReference type="GO" id="GO:0090486">
    <property type="term" value="F:small RNA 2'-O-methyltransferase activity"/>
    <property type="evidence" value="ECO:0007669"/>
    <property type="project" value="UniProtKB-EC"/>
</dbReference>
<evidence type="ECO:0000256" key="2">
    <source>
        <dbReference type="ARBA" id="ARBA00009026"/>
    </source>
</evidence>
<dbReference type="EMBL" id="CASHTH010001556">
    <property type="protein sequence ID" value="CAI8016734.1"/>
    <property type="molecule type" value="Genomic_DNA"/>
</dbReference>
<gene>
    <name evidence="17" type="ORF">GBAR_LOCUS10245</name>
</gene>